<dbReference type="RefSeq" id="WP_067691538.1">
    <property type="nucleotide sequence ID" value="NZ_LLZH01000134.1"/>
</dbReference>
<dbReference type="AlphaFoldDB" id="A0A0X3UM49"/>
<feature type="chain" id="PRO_5007055027" description="Integrin" evidence="5">
    <location>
        <begin position="26"/>
        <end position="550"/>
    </location>
</feature>
<organism evidence="6 7">
    <name type="scientific">Actinoplanes awajinensis subsp. mycoplanecinus</name>
    <dbReference type="NCBI Taxonomy" id="135947"/>
    <lineage>
        <taxon>Bacteria</taxon>
        <taxon>Bacillati</taxon>
        <taxon>Actinomycetota</taxon>
        <taxon>Actinomycetes</taxon>
        <taxon>Micromonosporales</taxon>
        <taxon>Micromonosporaceae</taxon>
        <taxon>Actinoplanes</taxon>
    </lineage>
</organism>
<name>A0A0X3UM49_9ACTN</name>
<dbReference type="InterPro" id="IPR013519">
    <property type="entry name" value="Int_alpha_beta-p"/>
</dbReference>
<evidence type="ECO:0000256" key="1">
    <source>
        <dbReference type="ARBA" id="ARBA00022729"/>
    </source>
</evidence>
<comment type="caution">
    <text evidence="6">The sequence shown here is derived from an EMBL/GenBank/DDBJ whole genome shotgun (WGS) entry which is preliminary data.</text>
</comment>
<feature type="signal peptide" evidence="5">
    <location>
        <begin position="1"/>
        <end position="25"/>
    </location>
</feature>
<dbReference type="InterPro" id="IPR013517">
    <property type="entry name" value="FG-GAP"/>
</dbReference>
<gene>
    <name evidence="6" type="ORF">ADL15_17115</name>
</gene>
<evidence type="ECO:0000256" key="2">
    <source>
        <dbReference type="ARBA" id="ARBA00022737"/>
    </source>
</evidence>
<evidence type="ECO:0000256" key="5">
    <source>
        <dbReference type="SAM" id="SignalP"/>
    </source>
</evidence>
<dbReference type="GO" id="GO:0016787">
    <property type="term" value="F:hydrolase activity"/>
    <property type="evidence" value="ECO:0007669"/>
    <property type="project" value="UniProtKB-KW"/>
</dbReference>
<evidence type="ECO:0008006" key="8">
    <source>
        <dbReference type="Google" id="ProtNLM"/>
    </source>
</evidence>
<reference evidence="6 7" key="1">
    <citation type="submission" date="2015-10" db="EMBL/GenBank/DDBJ databases">
        <authorList>
            <person name="Gilbert D.G."/>
        </authorList>
    </citation>
    <scope>NUCLEOTIDE SEQUENCE [LARGE SCALE GENOMIC DNA]</scope>
    <source>
        <strain evidence="6 7">NRRL B-16712</strain>
    </source>
</reference>
<evidence type="ECO:0000256" key="3">
    <source>
        <dbReference type="ARBA" id="ARBA00022801"/>
    </source>
</evidence>
<dbReference type="OrthoDB" id="344301at2"/>
<dbReference type="PANTHER" id="PTHR23221">
    <property type="entry name" value="GLYCOSYLPHOSPHATIDYLINOSITOL PHOSPHOLIPASE D"/>
    <property type="match status" value="1"/>
</dbReference>
<dbReference type="EMBL" id="LLZH01000134">
    <property type="protein sequence ID" value="KUL33719.1"/>
    <property type="molecule type" value="Genomic_DNA"/>
</dbReference>
<dbReference type="InterPro" id="IPR028994">
    <property type="entry name" value="Integrin_alpha_N"/>
</dbReference>
<dbReference type="Proteomes" id="UP000053244">
    <property type="component" value="Unassembled WGS sequence"/>
</dbReference>
<protein>
    <recommendedName>
        <fullName evidence="8">Integrin</fullName>
    </recommendedName>
</protein>
<dbReference type="Pfam" id="PF01839">
    <property type="entry name" value="FG-GAP"/>
    <property type="match status" value="3"/>
</dbReference>
<keyword evidence="2" id="KW-0677">Repeat</keyword>
<dbReference type="SMART" id="SM00191">
    <property type="entry name" value="Int_alpha"/>
    <property type="match status" value="6"/>
</dbReference>
<dbReference type="SUPFAM" id="SSF69318">
    <property type="entry name" value="Integrin alpha N-terminal domain"/>
    <property type="match status" value="2"/>
</dbReference>
<keyword evidence="7" id="KW-1185">Reference proteome</keyword>
<evidence type="ECO:0000256" key="4">
    <source>
        <dbReference type="ARBA" id="ARBA00023180"/>
    </source>
</evidence>
<dbReference type="PANTHER" id="PTHR23221:SF7">
    <property type="entry name" value="PHOSPHATIDYLINOSITOL-GLYCAN-SPECIFIC PHOSPHOLIPASE D"/>
    <property type="match status" value="1"/>
</dbReference>
<keyword evidence="1 5" id="KW-0732">Signal</keyword>
<keyword evidence="3" id="KW-0378">Hydrolase</keyword>
<keyword evidence="4" id="KW-0325">Glycoprotein</keyword>
<dbReference type="PROSITE" id="PS51470">
    <property type="entry name" value="FG_GAP"/>
    <property type="match status" value="4"/>
</dbReference>
<sequence>MKFTRSMLVAAVATSTALATAPAEAASPVSSLEHRTTTALAGPAEIVRDGITLRHTRTPVPATRVTGKGPTRSDFDGDGRDDIATSGSAGVTVVYSSSPFRDQLSIGTPPGVLDCLCFGGEMVSGDFNGDGYDDLAAAASLEPDVQRLGRLAGAVWVIPGSSTGLRPTAVKHFTQSSAGVPGSSEEGDAFGAGMAAGDITGDGRADLAVSIPGKEIAGKRDAGAVVVLKGSAAGIASTGAQWLSQATKGVPGAPETGDRFGSGLAIGKIDKNRYQELVVGASQEDHNKATDEDLDESLAGSGLVTQFWGTARGVALTKVTTVSGMQVTRAVKQSGTHFWDLGDPAMAIGDTTGDGYGEIVIGSPMTRGSGMVVSLAGRRTGLSAKGAIALDQNSKGVAGANEDSDQFGRSLAVGDVTGDGRADVLTGIPSEGYGNDWEVGAVVLLRGSKKGLTGVGSQTINQATAGVPDSIGRGENFGYAVAIGNLNGSGGLDALIGAPWDMVNGNTTGYSSGSVTRLYGGAKGLGSGSMISGYTLGVGIGTNFGRALPS</sequence>
<accession>A0A0X3UM49</accession>
<evidence type="ECO:0000313" key="6">
    <source>
        <dbReference type="EMBL" id="KUL33719.1"/>
    </source>
</evidence>
<dbReference type="Gene3D" id="2.130.10.130">
    <property type="entry name" value="Integrin alpha, N-terminal"/>
    <property type="match status" value="4"/>
</dbReference>
<evidence type="ECO:0000313" key="7">
    <source>
        <dbReference type="Proteomes" id="UP000053244"/>
    </source>
</evidence>
<proteinExistence type="predicted"/>